<dbReference type="GO" id="GO:0019205">
    <property type="term" value="F:nucleobase-containing compound kinase activity"/>
    <property type="evidence" value="ECO:0007669"/>
    <property type="project" value="InterPro"/>
</dbReference>
<keyword evidence="3" id="KW-0418">Kinase</keyword>
<comment type="caution">
    <text evidence="4">The sequence shown here is derived from an EMBL/GenBank/DDBJ whole genome shotgun (WGS) entry which is preliminary data.</text>
</comment>
<keyword evidence="2" id="KW-0547">Nucleotide-binding</keyword>
<evidence type="ECO:0000313" key="5">
    <source>
        <dbReference type="Proteomes" id="UP000677803"/>
    </source>
</evidence>
<evidence type="ECO:0000256" key="3">
    <source>
        <dbReference type="ARBA" id="ARBA00022777"/>
    </source>
</evidence>
<dbReference type="GO" id="GO:0005524">
    <property type="term" value="F:ATP binding"/>
    <property type="evidence" value="ECO:0007669"/>
    <property type="project" value="InterPro"/>
</dbReference>
<sequence>MEDFVDNLIEDEAEIQRLRSKPTCFIIVGRPVSILNKKFLTSVWNGVGKSTLARMVAESWKCILIDGGCIVGSFIFILMLNSPDVEHYGYVLSCMPFLSEECLKIQEQVQLIRNFKLAPDFIINIKCADKDLVERLSGVKQHPITGQLYRKDQWKREEVYINKNKNKDQEVDDEEEQDYMSDHNPLYLLELNGNNTSEELHLSVMSRLGSMAIKPVAVPVLLHNSDDEELPESINTEDLLRIMASKQSPATGYRWRRSRWGRTCPVALIEGEIIPGRPEFSVGFQDKLYILSSQEAYQKFVTNPRRYLLPPMPRRPCRVSIIGLPHAGKTTMCKILAEDYNAVVLDVEELCKQAVAKADQEKLDKIKKETTQAAIEKIKMKMEQDDELKLGKLTFIAFVFIIQCFVPLSVTEDHPDVQAMVLGALEEAKQLTTSPHELYDEVLEKHIKEVYEIAAKYRERTFYFSSQDARDSFIQNPAQFAAQNKPLKPPALRIFLLGARGSGKSTHGEWLAQQLGLFHIQFREQLQMLMMAKTKKRVPLTDEGISLVDDLSDLETQIKKAMGEPENETDIESDNVNDTEEEVDLTEEEMAIRVYLSDGDQLSAQILDTVIAPYWKQEPYRSTGFILEGFPHTPEDVQYISEQQLFPDVVIFLEVDALNVQKRLLPTYLEKWREFQNNRKEKLELLSNLRKKKREEQVSRRRAELMEEQGLKETKTKFRFQMGESDDEEDEGAENMEDGIEAILEEEFPLEENPEEENEETEDVTTERLQMEIEERFGTDENRLVTVTELLSELHIPKLVINGSRKLQTVRNQLLQKIQPLTANRESLFQTCQTISYTLAHKLLLSSYKFNSSFGCWDPIQQCKERDTVHPLLWPLNNTYPLLLHQYIYFFSTKDNRSKFMLNPLRYLRQPKPTPTLPVKVVVIGPPKSGKTTVAQMFVQKYGLARLTIGSAMRMVLDKQSHTDLAVQMKKYLTQGLAVPDELAIQCLEVALMSLVCSTQGYVLDGFPITLKHAELMGSRGIIPMIVVQLELNTVEVLKRGLADKMKPNKPFIMHDSSEILLICNSNYKKEVVHIRNYFQQQYHNWIILDGLKSKWWIWKSIIKEISISMKYINTYLERRQSGKAACINRLCITPKELKRRLGEFCQYCPVCLALYHHLVDCSESAALTNAAEYKGHYYNLCGENHLEKFLSTPEQFVASDHPNALPEPHLLPRKLTQIQVKNRFPQQVEMKGFCPVTYLDGNQRYEALVRGKIEYAVEYRDRIYICETKQKQDMFLRTPETYWEQRLPSKLPPVCEPVLLTSLPTLGYLEQGVAVAVIKAMTAVGCLKPKYPFLSIQRSALLYVGFYLKAFNHKSTDYNRRKYKRRLALFEENCALIPYLSSVMTGNYKPASERPIDFEFKLNKFLALGASGANNVL</sequence>
<accession>A0A8S4B980</accession>
<dbReference type="Gene3D" id="3.40.50.300">
    <property type="entry name" value="P-loop containing nucleotide triphosphate hydrolases"/>
    <property type="match status" value="4"/>
</dbReference>
<name>A0A8S4B980_9TELE</name>
<dbReference type="PANTHER" id="PTHR23359">
    <property type="entry name" value="NUCLEOTIDE KINASE"/>
    <property type="match status" value="1"/>
</dbReference>
<proteinExistence type="predicted"/>
<gene>
    <name evidence="4" type="ORF">MMEN_LOCUS11699</name>
</gene>
<keyword evidence="5" id="KW-1185">Reference proteome</keyword>
<protein>
    <submittedName>
        <fullName evidence="4">(Atlantic silverside) hypothetical protein</fullName>
    </submittedName>
</protein>
<dbReference type="EMBL" id="CAJRST010012224">
    <property type="protein sequence ID" value="CAG5928032.1"/>
    <property type="molecule type" value="Genomic_DNA"/>
</dbReference>
<reference evidence="4" key="1">
    <citation type="submission" date="2021-05" db="EMBL/GenBank/DDBJ databases">
        <authorList>
            <person name="Tigano A."/>
        </authorList>
    </citation>
    <scope>NUCLEOTIDE SEQUENCE</scope>
</reference>
<keyword evidence="1" id="KW-0808">Transferase</keyword>
<dbReference type="Pfam" id="PF00406">
    <property type="entry name" value="ADK"/>
    <property type="match status" value="1"/>
</dbReference>
<evidence type="ECO:0000256" key="1">
    <source>
        <dbReference type="ARBA" id="ARBA00022679"/>
    </source>
</evidence>
<organism evidence="4 5">
    <name type="scientific">Menidia menidia</name>
    <name type="common">Atlantic silverside</name>
    <dbReference type="NCBI Taxonomy" id="238744"/>
    <lineage>
        <taxon>Eukaryota</taxon>
        <taxon>Metazoa</taxon>
        <taxon>Chordata</taxon>
        <taxon>Craniata</taxon>
        <taxon>Vertebrata</taxon>
        <taxon>Euteleostomi</taxon>
        <taxon>Actinopterygii</taxon>
        <taxon>Neopterygii</taxon>
        <taxon>Teleostei</taxon>
        <taxon>Neoteleostei</taxon>
        <taxon>Acanthomorphata</taxon>
        <taxon>Ovalentaria</taxon>
        <taxon>Atherinomorphae</taxon>
        <taxon>Atheriniformes</taxon>
        <taxon>Atherinopsidae</taxon>
        <taxon>Menidiinae</taxon>
        <taxon>Menidia</taxon>
    </lineage>
</organism>
<dbReference type="Proteomes" id="UP000677803">
    <property type="component" value="Unassembled WGS sequence"/>
</dbReference>
<evidence type="ECO:0000256" key="2">
    <source>
        <dbReference type="ARBA" id="ARBA00022741"/>
    </source>
</evidence>
<dbReference type="InterPro" id="IPR027417">
    <property type="entry name" value="P-loop_NTPase"/>
</dbReference>
<evidence type="ECO:0000313" key="4">
    <source>
        <dbReference type="EMBL" id="CAG5928032.1"/>
    </source>
</evidence>
<dbReference type="OrthoDB" id="439792at2759"/>
<dbReference type="InterPro" id="IPR000850">
    <property type="entry name" value="Adenylat/UMP-CMP_kin"/>
</dbReference>
<dbReference type="GO" id="GO:0006139">
    <property type="term" value="P:nucleobase-containing compound metabolic process"/>
    <property type="evidence" value="ECO:0007669"/>
    <property type="project" value="InterPro"/>
</dbReference>
<dbReference type="SUPFAM" id="SSF52540">
    <property type="entry name" value="P-loop containing nucleoside triphosphate hydrolases"/>
    <property type="match status" value="4"/>
</dbReference>